<dbReference type="GO" id="GO:0006508">
    <property type="term" value="P:proteolysis"/>
    <property type="evidence" value="ECO:0007669"/>
    <property type="project" value="InterPro"/>
</dbReference>
<protein>
    <recommendedName>
        <fullName evidence="4">Apple domain-containing protein</fullName>
    </recommendedName>
</protein>
<dbReference type="PROSITE" id="PS50948">
    <property type="entry name" value="PAN"/>
    <property type="match status" value="4"/>
</dbReference>
<sequence>MKMTRVLLCLVLLWGASLSEGCNPELQEDVDFPGNDILQILSPDAIHCQIACTQHHSCLFFSFLRSDWTENNNQFYCYLKHTDSKKPPKINNRKGITSGYSLKTCKDRKRQTCLSAVYNDVDFWGDDYTSLYVADYEDCQMACTKDPGCQFFSFTNQHFESPQYRNGCWLKHTRVFPSPPKVQRLNGLTSGFSHRICTGSSTDRNNCPYKLQTNTNFPGYDFEEVPSPSPEYCQFLCTIHPRCTFYSYARDAMVCYLKNTKEEWSHASEEGVTSGYPTRFCESSDECVRTSYENIDFPGSDRRSIQVNNAQSCQEACTSDPDCQFYTYTYRGECYLKQVITVPVPSKVVIRKGVVSGFHLRDC</sequence>
<dbReference type="EMBL" id="JAFIRN010000009">
    <property type="protein sequence ID" value="KAG5841545.1"/>
    <property type="molecule type" value="Genomic_DNA"/>
</dbReference>
<organism evidence="5 6">
    <name type="scientific">Anguilla anguilla</name>
    <name type="common">European freshwater eel</name>
    <name type="synonym">Muraena anguilla</name>
    <dbReference type="NCBI Taxonomy" id="7936"/>
    <lineage>
        <taxon>Eukaryota</taxon>
        <taxon>Metazoa</taxon>
        <taxon>Chordata</taxon>
        <taxon>Craniata</taxon>
        <taxon>Vertebrata</taxon>
        <taxon>Euteleostomi</taxon>
        <taxon>Actinopterygii</taxon>
        <taxon>Neopterygii</taxon>
        <taxon>Teleostei</taxon>
        <taxon>Anguilliformes</taxon>
        <taxon>Anguillidae</taxon>
        <taxon>Anguilla</taxon>
    </lineage>
</organism>
<evidence type="ECO:0000313" key="6">
    <source>
        <dbReference type="Proteomes" id="UP001044222"/>
    </source>
</evidence>
<dbReference type="PANTHER" id="PTHR33946">
    <property type="match status" value="1"/>
</dbReference>
<evidence type="ECO:0000256" key="1">
    <source>
        <dbReference type="ARBA" id="ARBA00022737"/>
    </source>
</evidence>
<dbReference type="Pfam" id="PF00024">
    <property type="entry name" value="PAN_1"/>
    <property type="match status" value="3"/>
</dbReference>
<dbReference type="AlphaFoldDB" id="A0A9D3RSS0"/>
<feature type="domain" description="Apple" evidence="4">
    <location>
        <begin position="113"/>
        <end position="197"/>
    </location>
</feature>
<dbReference type="Proteomes" id="UP001044222">
    <property type="component" value="Chromosome 9"/>
</dbReference>
<dbReference type="SUPFAM" id="SSF57414">
    <property type="entry name" value="Hairpin loop containing domain-like"/>
    <property type="match status" value="3"/>
</dbReference>
<gene>
    <name evidence="5" type="ORF">ANANG_G00167720</name>
</gene>
<evidence type="ECO:0000256" key="3">
    <source>
        <dbReference type="SAM" id="SignalP"/>
    </source>
</evidence>
<dbReference type="SMART" id="SM00223">
    <property type="entry name" value="APPLE"/>
    <property type="match status" value="4"/>
</dbReference>
<evidence type="ECO:0000256" key="2">
    <source>
        <dbReference type="ARBA" id="ARBA00023157"/>
    </source>
</evidence>
<dbReference type="InterPro" id="IPR003609">
    <property type="entry name" value="Pan_app"/>
</dbReference>
<keyword evidence="6" id="KW-1185">Reference proteome</keyword>
<keyword evidence="2" id="KW-1015">Disulfide bond</keyword>
<keyword evidence="3" id="KW-0732">Signal</keyword>
<accession>A0A9D3RSS0</accession>
<dbReference type="CDD" id="cd01100">
    <property type="entry name" value="APPLE_Factor_XI_like"/>
    <property type="match status" value="4"/>
</dbReference>
<comment type="caution">
    <text evidence="5">The sequence shown here is derived from an EMBL/GenBank/DDBJ whole genome shotgun (WGS) entry which is preliminary data.</text>
</comment>
<feature type="signal peptide" evidence="3">
    <location>
        <begin position="1"/>
        <end position="21"/>
    </location>
</feature>
<name>A0A9D3RSS0_ANGAN</name>
<feature type="chain" id="PRO_5038887878" description="Apple domain-containing protein" evidence="3">
    <location>
        <begin position="22"/>
        <end position="363"/>
    </location>
</feature>
<evidence type="ECO:0000259" key="4">
    <source>
        <dbReference type="PROSITE" id="PS50948"/>
    </source>
</evidence>
<feature type="domain" description="Apple" evidence="4">
    <location>
        <begin position="207"/>
        <end position="280"/>
    </location>
</feature>
<reference evidence="5" key="1">
    <citation type="submission" date="2021-01" db="EMBL/GenBank/DDBJ databases">
        <title>A chromosome-scale assembly of European eel, Anguilla anguilla.</title>
        <authorList>
            <person name="Henkel C."/>
            <person name="Jong-Raadsen S.A."/>
            <person name="Dufour S."/>
            <person name="Weltzien F.-A."/>
            <person name="Palstra A.P."/>
            <person name="Pelster B."/>
            <person name="Spaink H.P."/>
            <person name="Van Den Thillart G.E."/>
            <person name="Jansen H."/>
            <person name="Zahm M."/>
            <person name="Klopp C."/>
            <person name="Cedric C."/>
            <person name="Louis A."/>
            <person name="Berthelot C."/>
            <person name="Parey E."/>
            <person name="Roest Crollius H."/>
            <person name="Montfort J."/>
            <person name="Robinson-Rechavi M."/>
            <person name="Bucao C."/>
            <person name="Bouchez O."/>
            <person name="Gislard M."/>
            <person name="Lluch J."/>
            <person name="Milhes M."/>
            <person name="Lampietro C."/>
            <person name="Lopez Roques C."/>
            <person name="Donnadieu C."/>
            <person name="Braasch I."/>
            <person name="Desvignes T."/>
            <person name="Postlethwait J."/>
            <person name="Bobe J."/>
            <person name="Guiguen Y."/>
            <person name="Dirks R."/>
        </authorList>
    </citation>
    <scope>NUCLEOTIDE SEQUENCE</scope>
    <source>
        <strain evidence="5">Tag_6206</strain>
        <tissue evidence="5">Liver</tissue>
    </source>
</reference>
<dbReference type="InterPro" id="IPR000177">
    <property type="entry name" value="Apple"/>
</dbReference>
<proteinExistence type="predicted"/>
<evidence type="ECO:0000313" key="5">
    <source>
        <dbReference type="EMBL" id="KAG5841545.1"/>
    </source>
</evidence>
<feature type="domain" description="Apple" evidence="4">
    <location>
        <begin position="22"/>
        <end position="105"/>
    </location>
</feature>
<dbReference type="PANTHER" id="PTHR33946:SF4">
    <property type="entry name" value="COAGULATION FACTOR XI"/>
    <property type="match status" value="1"/>
</dbReference>
<dbReference type="PRINTS" id="PR00005">
    <property type="entry name" value="APPLEDOMAIN"/>
</dbReference>
<feature type="domain" description="Apple" evidence="4">
    <location>
        <begin position="281"/>
        <end position="363"/>
    </location>
</feature>
<dbReference type="PROSITE" id="PS00495">
    <property type="entry name" value="APPLE"/>
    <property type="match status" value="1"/>
</dbReference>
<dbReference type="Gene3D" id="3.50.4.10">
    <property type="entry name" value="Hepatocyte Growth Factor"/>
    <property type="match status" value="4"/>
</dbReference>
<keyword evidence="1" id="KW-0677">Repeat</keyword>
<dbReference type="GO" id="GO:0005576">
    <property type="term" value="C:extracellular region"/>
    <property type="evidence" value="ECO:0007669"/>
    <property type="project" value="InterPro"/>
</dbReference>
<dbReference type="Pfam" id="PF14295">
    <property type="entry name" value="PAN_4"/>
    <property type="match status" value="1"/>
</dbReference>